<accession>A0AAU8BRS1</accession>
<gene>
    <name evidence="1" type="ORF">PG915_24005</name>
</gene>
<proteinExistence type="predicted"/>
<dbReference type="KEGG" id="vck:PG915_24005"/>
<dbReference type="RefSeq" id="WP_353500347.1">
    <property type="nucleotide sequence ID" value="NZ_CP115922.1"/>
</dbReference>
<dbReference type="EMBL" id="CP115922">
    <property type="protein sequence ID" value="XCD19229.1"/>
    <property type="molecule type" value="Genomic_DNA"/>
</dbReference>
<dbReference type="AlphaFoldDB" id="A0AAU8BRS1"/>
<keyword evidence="1" id="KW-0614">Plasmid</keyword>
<name>A0AAU8BRS1_9VIBR</name>
<evidence type="ECO:0008006" key="2">
    <source>
        <dbReference type="Google" id="ProtNLM"/>
    </source>
</evidence>
<sequence>MKKQLDTNVVELYNSHPFRRYLIDTLIASSTIYTRDLIWDSHKAHLPSRLYKGKRQPQKKGMYLRKITKDMPFITVSKHKHFHKRKVNAYSLSESAKKWLKELISKNDKR</sequence>
<organism evidence="1">
    <name type="scientific">Vibrio chaetopteri</name>
    <dbReference type="NCBI Taxonomy" id="3016528"/>
    <lineage>
        <taxon>Bacteria</taxon>
        <taxon>Pseudomonadati</taxon>
        <taxon>Pseudomonadota</taxon>
        <taxon>Gammaproteobacteria</taxon>
        <taxon>Vibrionales</taxon>
        <taxon>Vibrionaceae</taxon>
        <taxon>Vibrio</taxon>
    </lineage>
</organism>
<evidence type="ECO:0000313" key="1">
    <source>
        <dbReference type="EMBL" id="XCD19229.1"/>
    </source>
</evidence>
<protein>
    <recommendedName>
        <fullName evidence="2">Phage protein</fullName>
    </recommendedName>
</protein>
<geneLocation type="plasmid" evidence="1">
    <name>p1</name>
</geneLocation>
<reference evidence="1" key="1">
    <citation type="submission" date="2023-01" db="EMBL/GenBank/DDBJ databases">
        <title>Vibrio sp. CB1-14 genome sequencing.</title>
        <authorList>
            <person name="Otstavnykh N."/>
            <person name="Isaeva M."/>
            <person name="Meleshko D."/>
        </authorList>
    </citation>
    <scope>NUCLEOTIDE SEQUENCE</scope>
    <source>
        <strain evidence="1">CB1-14</strain>
        <plasmid evidence="1">p1</plasmid>
    </source>
</reference>